<dbReference type="RefSeq" id="WP_260189980.1">
    <property type="nucleotide sequence ID" value="NZ_JAFFZE010000006.1"/>
</dbReference>
<proteinExistence type="predicted"/>
<reference evidence="2 3" key="1">
    <citation type="submission" date="2021-02" db="EMBL/GenBank/DDBJ databases">
        <title>Actinophytocola xerophila sp. nov., isolated from soil of cotton cropping field.</title>
        <authorList>
            <person name="Huang R."/>
            <person name="Chen X."/>
            <person name="Ge X."/>
            <person name="Liu W."/>
        </authorList>
    </citation>
    <scope>NUCLEOTIDE SEQUENCE [LARGE SCALE GENOMIC DNA]</scope>
    <source>
        <strain evidence="2 3">S1-96</strain>
    </source>
</reference>
<dbReference type="PROSITE" id="PS51257">
    <property type="entry name" value="PROKAR_LIPOPROTEIN"/>
    <property type="match status" value="1"/>
</dbReference>
<gene>
    <name evidence="2" type="ORF">JT362_05835</name>
</gene>
<accession>A0ABT2J578</accession>
<feature type="transmembrane region" description="Helical" evidence="1">
    <location>
        <begin position="33"/>
        <end position="52"/>
    </location>
</feature>
<organism evidence="2 3">
    <name type="scientific">Actinophytocola gossypii</name>
    <dbReference type="NCBI Taxonomy" id="2812003"/>
    <lineage>
        <taxon>Bacteria</taxon>
        <taxon>Bacillati</taxon>
        <taxon>Actinomycetota</taxon>
        <taxon>Actinomycetes</taxon>
        <taxon>Pseudonocardiales</taxon>
        <taxon>Pseudonocardiaceae</taxon>
    </lineage>
</organism>
<dbReference type="Proteomes" id="UP001156441">
    <property type="component" value="Unassembled WGS sequence"/>
</dbReference>
<comment type="caution">
    <text evidence="2">The sequence shown here is derived from an EMBL/GenBank/DDBJ whole genome shotgun (WGS) entry which is preliminary data.</text>
</comment>
<keyword evidence="1" id="KW-0472">Membrane</keyword>
<keyword evidence="1" id="KW-1133">Transmembrane helix</keyword>
<dbReference type="EMBL" id="JAFFZE010000006">
    <property type="protein sequence ID" value="MCT2582640.1"/>
    <property type="molecule type" value="Genomic_DNA"/>
</dbReference>
<name>A0ABT2J578_9PSEU</name>
<keyword evidence="3" id="KW-1185">Reference proteome</keyword>
<sequence>MRVSYNPVWAVTTLVVGAGCFVLGLWVTLLGDFSPLVFIGPLLVLLGILQFARPYFLYDAGTRTIAVKALLGPATRRFGGSEGTRLIVDVDRIAHVTPDGRTKKVPVSRAMSKRDDWNAVLADLS</sequence>
<protein>
    <recommendedName>
        <fullName evidence="4">PH domain-containing protein</fullName>
    </recommendedName>
</protein>
<evidence type="ECO:0000313" key="3">
    <source>
        <dbReference type="Proteomes" id="UP001156441"/>
    </source>
</evidence>
<evidence type="ECO:0008006" key="4">
    <source>
        <dbReference type="Google" id="ProtNLM"/>
    </source>
</evidence>
<evidence type="ECO:0000256" key="1">
    <source>
        <dbReference type="SAM" id="Phobius"/>
    </source>
</evidence>
<feature type="transmembrane region" description="Helical" evidence="1">
    <location>
        <begin position="7"/>
        <end position="27"/>
    </location>
</feature>
<keyword evidence="1" id="KW-0812">Transmembrane</keyword>
<evidence type="ECO:0000313" key="2">
    <source>
        <dbReference type="EMBL" id="MCT2582640.1"/>
    </source>
</evidence>